<evidence type="ECO:0000313" key="2">
    <source>
        <dbReference type="Proteomes" id="UP000321079"/>
    </source>
</evidence>
<name>A0A511B866_9PROT</name>
<reference evidence="1 2" key="1">
    <citation type="submission" date="2019-07" db="EMBL/GenBank/DDBJ databases">
        <title>Whole genome shotgun sequence of Gluconobacter kanchanaburiensis NBRC 103587.</title>
        <authorList>
            <person name="Hosoyama A."/>
            <person name="Uohara A."/>
            <person name="Ohji S."/>
            <person name="Ichikawa N."/>
        </authorList>
    </citation>
    <scope>NUCLEOTIDE SEQUENCE [LARGE SCALE GENOMIC DNA]</scope>
    <source>
        <strain evidence="1 2">NBRC 103587</strain>
    </source>
</reference>
<dbReference type="Proteomes" id="UP000321079">
    <property type="component" value="Unassembled WGS sequence"/>
</dbReference>
<evidence type="ECO:0000313" key="1">
    <source>
        <dbReference type="EMBL" id="GEK95891.1"/>
    </source>
</evidence>
<keyword evidence="2" id="KW-1185">Reference proteome</keyword>
<protein>
    <submittedName>
        <fullName evidence="1">Uncharacterized protein</fullName>
    </submittedName>
</protein>
<organism evidence="1 2">
    <name type="scientific">Gluconobacter kanchanaburiensis NBRC 103587</name>
    <dbReference type="NCBI Taxonomy" id="1307948"/>
    <lineage>
        <taxon>Bacteria</taxon>
        <taxon>Pseudomonadati</taxon>
        <taxon>Pseudomonadota</taxon>
        <taxon>Alphaproteobacteria</taxon>
        <taxon>Acetobacterales</taxon>
        <taxon>Acetobacteraceae</taxon>
        <taxon>Gluconobacter</taxon>
    </lineage>
</organism>
<dbReference type="RefSeq" id="WP_146859988.1">
    <property type="nucleotide sequence ID" value="NZ_BARK01000029.1"/>
</dbReference>
<proteinExistence type="predicted"/>
<comment type="caution">
    <text evidence="1">The sequence shown here is derived from an EMBL/GenBank/DDBJ whole genome shotgun (WGS) entry which is preliminary data.</text>
</comment>
<dbReference type="OrthoDB" id="9029638at2"/>
<dbReference type="EMBL" id="BJVA01000005">
    <property type="protein sequence ID" value="GEK95891.1"/>
    <property type="molecule type" value="Genomic_DNA"/>
</dbReference>
<accession>A0A511B866</accession>
<sequence length="240" mass="25145">MAFAPVSMPSVWDIPVAVGVPALLGQSIGAGVDAVASTALAGVVQNYITSQAAKQWGIFGTGNQQLLTSGRVMGVEYENSYTVSDAPLEGGAFASYNKVKVPYNARVIMVCDGSETGSDGLLSAITKLIPNLSGATGQHVRASFLSTLESLCADTNLYSVVTPEFTATNANILGYRWRRESRSGVTMLMAEIMIRQIRNTGTAAYTNTAQPQGAQAVQNGTVQTTTPSLPVQTSLMGVTL</sequence>
<gene>
    <name evidence="1" type="ORF">GKA01_10880</name>
</gene>
<dbReference type="AlphaFoldDB" id="A0A511B866"/>